<evidence type="ECO:0000256" key="1">
    <source>
        <dbReference type="ARBA" id="ARBA00004123"/>
    </source>
</evidence>
<evidence type="ECO:0000259" key="5">
    <source>
        <dbReference type="Pfam" id="PF08161"/>
    </source>
</evidence>
<dbReference type="OrthoDB" id="2192888at2759"/>
<dbReference type="STRING" id="418985.A0A1V9XSE9"/>
<dbReference type="PANTHER" id="PTHR48287">
    <property type="entry name" value="ARM REPEAT SUPERFAMILY PROTEIN"/>
    <property type="match status" value="1"/>
</dbReference>
<feature type="compositionally biased region" description="Basic residues" evidence="4">
    <location>
        <begin position="10"/>
        <end position="19"/>
    </location>
</feature>
<dbReference type="InterPro" id="IPR016024">
    <property type="entry name" value="ARM-type_fold"/>
</dbReference>
<dbReference type="InParanoid" id="A0A1V9XSE9"/>
<proteinExistence type="inferred from homology"/>
<dbReference type="InterPro" id="IPR052087">
    <property type="entry name" value="RRP12"/>
</dbReference>
<name>A0A1V9XSE9_9ACAR</name>
<evidence type="ECO:0000313" key="8">
    <source>
        <dbReference type="Proteomes" id="UP000192247"/>
    </source>
</evidence>
<dbReference type="Pfam" id="PF08161">
    <property type="entry name" value="RRP12_HEAT"/>
    <property type="match status" value="1"/>
</dbReference>
<dbReference type="PANTHER" id="PTHR48287:SF1">
    <property type="entry name" value="ARM REPEAT SUPERFAMILY PROTEIN"/>
    <property type="match status" value="1"/>
</dbReference>
<keyword evidence="3" id="KW-0539">Nucleus</keyword>
<dbReference type="InterPro" id="IPR012978">
    <property type="entry name" value="HEAT_RRP12"/>
</dbReference>
<feature type="region of interest" description="Disordered" evidence="4">
    <location>
        <begin position="1037"/>
        <end position="1107"/>
    </location>
</feature>
<evidence type="ECO:0000256" key="3">
    <source>
        <dbReference type="ARBA" id="ARBA00023242"/>
    </source>
</evidence>
<feature type="region of interest" description="Disordered" evidence="4">
    <location>
        <begin position="1268"/>
        <end position="1299"/>
    </location>
</feature>
<dbReference type="Proteomes" id="UP000192247">
    <property type="component" value="Unassembled WGS sequence"/>
</dbReference>
<dbReference type="InterPro" id="IPR011989">
    <property type="entry name" value="ARM-like"/>
</dbReference>
<dbReference type="EMBL" id="MNPL01004950">
    <property type="protein sequence ID" value="OQR76322.1"/>
    <property type="molecule type" value="Genomic_DNA"/>
</dbReference>
<dbReference type="Gene3D" id="1.25.10.10">
    <property type="entry name" value="Leucine-rich Repeat Variant"/>
    <property type="match status" value="1"/>
</dbReference>
<sequence length="1299" mass="144790">MKIARSGSTRAKKGAKWKKGQACSSNPTRRKFRDAVGTGTFNNIIKESCLTAAALNQHDANYSLSTLDSFFQKSVGPKEADTDDKNDLVHEVDEVRTVASTWATEFSACSNMSFSRLITNWDPSSALHKEMLVVLAAVTEVIREQGGQETESEYLGAFLTSLTTLESDMSVTATVALTNIVIKRVPPSLIRQRFSDISQVVWALLTRYAESDHNAILCSLLNIGSFVCRQLDISHWTSENALKKSETCRLFNAIIVFVTHSKPRVRRAAQKNICNLMRSSSDHPSAVLCGAYVNDRLEEFRRSGNTVSLLHILTFLSHGLPLLPSKNIKTLAESVLKAMTLGEPLVVIQGMTTISNMFMYETTQLVIRPDLNAKLVNALYDFQPGLGDPQPLIAWLMAMRSALVHLHKADVALFAMNVGKFISVSLRVFLCESDAVRTVTEKVVIELLQLCGSIENEMKTPKPNGSQQTPAEKIVVALEGTLKYQFHLAWPNVLAVWGVAFSSLAKVLPERLSESVPTLADLRELDNFEYGMHLDHTVGAAVRALGPQRVLEKVPLNITGVEDDPNFPRSWLMPVLRDNIKETELKFFIEYFFPLTGNLSRAEALAKQAGKKHMEIAYRVLGNQVWSLLPAFCTRTADVQETFPKVAQTLGILLTARPERRLSVLSALRKLITTSTAPDVIGRFSKNYLPILCNLYIKKMEAERLSVYETIRAFVTVSEKELCCTMFNTAMEKSKTAEGEDADFVKIAVADIARALLPKVTEVEGELLYDHCVANLRSGVRRQQKKAYLILEDLFRAECCRQLVERKLDEIQKLLVTSALKVATASKAPRLRCLRSVLAGLSSPNQQFVVAVIPEAVLCCRESAAKVKQAALEVVVECADALQRWSIPNAFGQYISLLMGGLAGSPTSISASITAIGYCIRHFREQLQESEELLRQLVEAVCTLVVSPSREIVKAALDFIKGIFTLVEMSQLAKFADLIISRVCGMMTDDCANHFRLKVKGILIRFVRRFGYDLVFRMVPDSHYKVLSNIRKLENRRRKGRSMASGSGGSDSEEEDGDAKTRQSHRSRRGDTFDDMLGSDSDSNGNKEDDETESQAQQERRKKKCGAWLKEGDEEIVDLMDPSAMRNISTTDPEKYKQKLAKKLTPKQAAEKAGFKISDDGKLIITKEMIEKDNPRGKKRNREAEPEDSDLEDIDNLLGALSGYAKSSRTKSLKSVTSHKSTKSVKSSMSAGSEYRSKKAKGDVKSKKQKYDPYAYIPMNRMALNKRKRARMSGQYKNIVKGATKGARKGHKQRPRTEH</sequence>
<comment type="subcellular location">
    <subcellularLocation>
        <location evidence="1">Nucleus</location>
    </subcellularLocation>
</comment>
<feature type="compositionally biased region" description="Low complexity" evidence="4">
    <location>
        <begin position="1213"/>
        <end position="1230"/>
    </location>
</feature>
<gene>
    <name evidence="7" type="ORF">BIW11_07846</name>
</gene>
<dbReference type="InterPro" id="IPR057860">
    <property type="entry name" value="HEAT_RRP12_N"/>
</dbReference>
<evidence type="ECO:0000313" key="7">
    <source>
        <dbReference type="EMBL" id="OQR76322.1"/>
    </source>
</evidence>
<evidence type="ECO:0000259" key="6">
    <source>
        <dbReference type="Pfam" id="PF25772"/>
    </source>
</evidence>
<dbReference type="Pfam" id="PF25772">
    <property type="entry name" value="HEAT_RRP12_N"/>
    <property type="match status" value="1"/>
</dbReference>
<keyword evidence="8" id="KW-1185">Reference proteome</keyword>
<feature type="region of interest" description="Disordered" evidence="4">
    <location>
        <begin position="1206"/>
        <end position="1252"/>
    </location>
</feature>
<feature type="domain" description="RRP12 HEAT" evidence="5">
    <location>
        <begin position="432"/>
        <end position="698"/>
    </location>
</feature>
<feature type="region of interest" description="Disordered" evidence="4">
    <location>
        <begin position="1"/>
        <end position="30"/>
    </location>
</feature>
<feature type="compositionally biased region" description="Basic residues" evidence="4">
    <location>
        <begin position="1286"/>
        <end position="1299"/>
    </location>
</feature>
<feature type="domain" description="RRP12 N-terminal HEAT" evidence="6">
    <location>
        <begin position="126"/>
        <end position="362"/>
    </location>
</feature>
<dbReference type="FunCoup" id="A0A1V9XSE9">
    <property type="interactions" value="1181"/>
</dbReference>
<evidence type="ECO:0000256" key="2">
    <source>
        <dbReference type="ARBA" id="ARBA00007690"/>
    </source>
</evidence>
<accession>A0A1V9XSE9</accession>
<reference evidence="7 8" key="1">
    <citation type="journal article" date="2017" name="Gigascience">
        <title>Draft genome of the honey bee ectoparasitic mite, Tropilaelaps mercedesae, is shaped by the parasitic life history.</title>
        <authorList>
            <person name="Dong X."/>
            <person name="Armstrong S.D."/>
            <person name="Xia D."/>
            <person name="Makepeace B.L."/>
            <person name="Darby A.C."/>
            <person name="Kadowaki T."/>
        </authorList>
    </citation>
    <scope>NUCLEOTIDE SEQUENCE [LARGE SCALE GENOMIC DNA]</scope>
    <source>
        <strain evidence="7">Wuxi-XJTLU</strain>
    </source>
</reference>
<comment type="caution">
    <text evidence="7">The sequence shown here is derived from an EMBL/GenBank/DDBJ whole genome shotgun (WGS) entry which is preliminary data.</text>
</comment>
<comment type="similarity">
    <text evidence="2">Belongs to the RRP12 family.</text>
</comment>
<protein>
    <submittedName>
        <fullName evidence="7">RRP12 protein-like</fullName>
    </submittedName>
</protein>
<organism evidence="7 8">
    <name type="scientific">Tropilaelaps mercedesae</name>
    <dbReference type="NCBI Taxonomy" id="418985"/>
    <lineage>
        <taxon>Eukaryota</taxon>
        <taxon>Metazoa</taxon>
        <taxon>Ecdysozoa</taxon>
        <taxon>Arthropoda</taxon>
        <taxon>Chelicerata</taxon>
        <taxon>Arachnida</taxon>
        <taxon>Acari</taxon>
        <taxon>Parasitiformes</taxon>
        <taxon>Mesostigmata</taxon>
        <taxon>Gamasina</taxon>
        <taxon>Dermanyssoidea</taxon>
        <taxon>Laelapidae</taxon>
        <taxon>Tropilaelaps</taxon>
    </lineage>
</organism>
<evidence type="ECO:0000256" key="4">
    <source>
        <dbReference type="SAM" id="MobiDB-lite"/>
    </source>
</evidence>
<feature type="region of interest" description="Disordered" evidence="4">
    <location>
        <begin position="1169"/>
        <end position="1193"/>
    </location>
</feature>
<dbReference type="SUPFAM" id="SSF48371">
    <property type="entry name" value="ARM repeat"/>
    <property type="match status" value="1"/>
</dbReference>
<dbReference type="GO" id="GO:0005634">
    <property type="term" value="C:nucleus"/>
    <property type="evidence" value="ECO:0007669"/>
    <property type="project" value="UniProtKB-SubCell"/>
</dbReference>
<feature type="compositionally biased region" description="Basic and acidic residues" evidence="4">
    <location>
        <begin position="1235"/>
        <end position="1251"/>
    </location>
</feature>